<name>A0A834TUR1_9FABA</name>
<reference evidence="2" key="1">
    <citation type="submission" date="2020-09" db="EMBL/GenBank/DDBJ databases">
        <title>Genome-Enabled Discovery of Anthraquinone Biosynthesis in Senna tora.</title>
        <authorList>
            <person name="Kang S.-H."/>
            <person name="Pandey R.P."/>
            <person name="Lee C.-M."/>
            <person name="Sim J.-S."/>
            <person name="Jeong J.-T."/>
            <person name="Choi B.-S."/>
            <person name="Jung M."/>
            <person name="Ginzburg D."/>
            <person name="Zhao K."/>
            <person name="Won S.Y."/>
            <person name="Oh T.-J."/>
            <person name="Yu Y."/>
            <person name="Kim N.-H."/>
            <person name="Lee O.R."/>
            <person name="Lee T.-H."/>
            <person name="Bashyal P."/>
            <person name="Kim T.-S."/>
            <person name="Lee W.-H."/>
            <person name="Kawkins C."/>
            <person name="Kim C.-K."/>
            <person name="Kim J.S."/>
            <person name="Ahn B.O."/>
            <person name="Rhee S.Y."/>
            <person name="Sohng J.K."/>
        </authorList>
    </citation>
    <scope>NUCLEOTIDE SEQUENCE</scope>
    <source>
        <tissue evidence="2">Leaf</tissue>
    </source>
</reference>
<sequence>MDPQRPSPLLQQPRSRPRPSTHAVSDRASFVSEDSEVPTEEDCSDGEGVL</sequence>
<dbReference type="AlphaFoldDB" id="A0A834TUR1"/>
<evidence type="ECO:0000313" key="3">
    <source>
        <dbReference type="Proteomes" id="UP000634136"/>
    </source>
</evidence>
<evidence type="ECO:0000256" key="1">
    <source>
        <dbReference type="SAM" id="MobiDB-lite"/>
    </source>
</evidence>
<gene>
    <name evidence="2" type="ORF">G2W53_018305</name>
</gene>
<feature type="compositionally biased region" description="Low complexity" evidence="1">
    <location>
        <begin position="1"/>
        <end position="20"/>
    </location>
</feature>
<protein>
    <submittedName>
        <fullName evidence="2">Delta(8)-fatty-acid desaturase</fullName>
    </submittedName>
</protein>
<evidence type="ECO:0000313" key="2">
    <source>
        <dbReference type="EMBL" id="KAF7827141.1"/>
    </source>
</evidence>
<feature type="region of interest" description="Disordered" evidence="1">
    <location>
        <begin position="1"/>
        <end position="50"/>
    </location>
</feature>
<dbReference type="EMBL" id="JAAIUW010000006">
    <property type="protein sequence ID" value="KAF7827141.1"/>
    <property type="molecule type" value="Genomic_DNA"/>
</dbReference>
<organism evidence="2 3">
    <name type="scientific">Senna tora</name>
    <dbReference type="NCBI Taxonomy" id="362788"/>
    <lineage>
        <taxon>Eukaryota</taxon>
        <taxon>Viridiplantae</taxon>
        <taxon>Streptophyta</taxon>
        <taxon>Embryophyta</taxon>
        <taxon>Tracheophyta</taxon>
        <taxon>Spermatophyta</taxon>
        <taxon>Magnoliopsida</taxon>
        <taxon>eudicotyledons</taxon>
        <taxon>Gunneridae</taxon>
        <taxon>Pentapetalae</taxon>
        <taxon>rosids</taxon>
        <taxon>fabids</taxon>
        <taxon>Fabales</taxon>
        <taxon>Fabaceae</taxon>
        <taxon>Caesalpinioideae</taxon>
        <taxon>Cassia clade</taxon>
        <taxon>Senna</taxon>
    </lineage>
</organism>
<accession>A0A834TUR1</accession>
<feature type="compositionally biased region" description="Acidic residues" evidence="1">
    <location>
        <begin position="33"/>
        <end position="50"/>
    </location>
</feature>
<keyword evidence="3" id="KW-1185">Reference proteome</keyword>
<comment type="caution">
    <text evidence="2">The sequence shown here is derived from an EMBL/GenBank/DDBJ whole genome shotgun (WGS) entry which is preliminary data.</text>
</comment>
<dbReference type="Proteomes" id="UP000634136">
    <property type="component" value="Unassembled WGS sequence"/>
</dbReference>
<proteinExistence type="predicted"/>